<comment type="caution">
    <text evidence="3">The sequence shown here is derived from an EMBL/GenBank/DDBJ whole genome shotgun (WGS) entry which is preliminary data.</text>
</comment>
<protein>
    <submittedName>
        <fullName evidence="3">Dehydratase</fullName>
    </submittedName>
</protein>
<evidence type="ECO:0000259" key="2">
    <source>
        <dbReference type="Pfam" id="PF01575"/>
    </source>
</evidence>
<evidence type="ECO:0000313" key="3">
    <source>
        <dbReference type="EMBL" id="MVZ99916.1"/>
    </source>
</evidence>
<dbReference type="Proteomes" id="UP000462055">
    <property type="component" value="Unassembled WGS sequence"/>
</dbReference>
<dbReference type="RefSeq" id="WP_151592142.1">
    <property type="nucleotide sequence ID" value="NZ_WBMS02000003.1"/>
</dbReference>
<dbReference type="EMBL" id="WBMS02000003">
    <property type="protein sequence ID" value="MVZ99916.1"/>
    <property type="molecule type" value="Genomic_DNA"/>
</dbReference>
<accession>A0A6I4M6Y0</accession>
<keyword evidence="4" id="KW-1185">Reference proteome</keyword>
<organism evidence="3 4">
    <name type="scientific">Actinomadura physcomitrii</name>
    <dbReference type="NCBI Taxonomy" id="2650748"/>
    <lineage>
        <taxon>Bacteria</taxon>
        <taxon>Bacillati</taxon>
        <taxon>Actinomycetota</taxon>
        <taxon>Actinomycetes</taxon>
        <taxon>Streptosporangiales</taxon>
        <taxon>Thermomonosporaceae</taxon>
        <taxon>Actinomadura</taxon>
    </lineage>
</organism>
<dbReference type="InterPro" id="IPR029069">
    <property type="entry name" value="HotDog_dom_sf"/>
</dbReference>
<name>A0A6I4M6Y0_9ACTN</name>
<dbReference type="Gene3D" id="3.10.129.10">
    <property type="entry name" value="Hotdog Thioesterase"/>
    <property type="match status" value="1"/>
</dbReference>
<dbReference type="InterPro" id="IPR002539">
    <property type="entry name" value="MaoC-like_dom"/>
</dbReference>
<feature type="domain" description="MaoC-like" evidence="2">
    <location>
        <begin position="15"/>
        <end position="120"/>
    </location>
</feature>
<dbReference type="AlphaFoldDB" id="A0A6I4M6Y0"/>
<dbReference type="InterPro" id="IPR039375">
    <property type="entry name" value="NodN-like"/>
</dbReference>
<evidence type="ECO:0000313" key="4">
    <source>
        <dbReference type="Proteomes" id="UP000462055"/>
    </source>
</evidence>
<gene>
    <name evidence="3" type="ORF">F8568_005890</name>
</gene>
<sequence>MTAVATGAAGLRELTGKPLGHSDWVLISQERINAFADATSDHQWIHVDVERATRESAFGGAIAHGFLTLSLIPKMLPEILQVTGFRMGVNYGCDKVRFPAPVPAGSRVRGTATLEEVTDVPGGVQLRLAFVIEIENHSKPACVATVLLRRYE</sequence>
<comment type="similarity">
    <text evidence="1">Belongs to the enoyl-CoA hydratase/isomerase family.</text>
</comment>
<reference evidence="3" key="1">
    <citation type="submission" date="2019-12" db="EMBL/GenBank/DDBJ databases">
        <title>Actinomadura physcomitrii sp. nov., a novel actinomycete isolated from moss [Physcomitrium sphaericum (Ludw) Fuernr].</title>
        <authorList>
            <person name="Zhuang X."/>
        </authorList>
    </citation>
    <scope>NUCLEOTIDE SEQUENCE [LARGE SCALE GENOMIC DNA]</scope>
    <source>
        <strain evidence="3">LD22</strain>
    </source>
</reference>
<dbReference type="PANTHER" id="PTHR42993:SF1">
    <property type="entry name" value="MAOC-LIKE DEHYDRATASE DOMAIN-CONTAINING PROTEIN"/>
    <property type="match status" value="1"/>
</dbReference>
<dbReference type="Pfam" id="PF01575">
    <property type="entry name" value="MaoC_dehydratas"/>
    <property type="match status" value="1"/>
</dbReference>
<proteinExistence type="inferred from homology"/>
<dbReference type="SUPFAM" id="SSF54637">
    <property type="entry name" value="Thioesterase/thiol ester dehydrase-isomerase"/>
    <property type="match status" value="1"/>
</dbReference>
<dbReference type="CDD" id="cd03450">
    <property type="entry name" value="NodN"/>
    <property type="match status" value="1"/>
</dbReference>
<evidence type="ECO:0000256" key="1">
    <source>
        <dbReference type="ARBA" id="ARBA00005254"/>
    </source>
</evidence>
<dbReference type="PANTHER" id="PTHR42993">
    <property type="entry name" value="MAOC-LIKE DEHYDRATASE DOMAIN-CONTAINING PROTEIN"/>
    <property type="match status" value="1"/>
</dbReference>